<dbReference type="OrthoDB" id="18585at2759"/>
<dbReference type="CTD" id="950"/>
<evidence type="ECO:0000256" key="5">
    <source>
        <dbReference type="ARBA" id="ARBA00023136"/>
    </source>
</evidence>
<dbReference type="GO" id="GO:0005044">
    <property type="term" value="F:scavenger receptor activity"/>
    <property type="evidence" value="ECO:0007669"/>
    <property type="project" value="InterPro"/>
</dbReference>
<dbReference type="Pfam" id="PF01130">
    <property type="entry name" value="CD36"/>
    <property type="match status" value="1"/>
</dbReference>
<dbReference type="AlphaFoldDB" id="A0A9F2WLS3"/>
<dbReference type="RefSeq" id="XP_007443426.1">
    <property type="nucleotide sequence ID" value="XM_007443364.3"/>
</dbReference>
<dbReference type="PANTHER" id="PTHR11923:SF51">
    <property type="entry name" value="LYSOSOME MEMBRANE PROTEIN 2"/>
    <property type="match status" value="1"/>
</dbReference>
<dbReference type="Proteomes" id="UP000695026">
    <property type="component" value="Unplaced"/>
</dbReference>
<evidence type="ECO:0000256" key="1">
    <source>
        <dbReference type="ARBA" id="ARBA00004370"/>
    </source>
</evidence>
<dbReference type="GeneID" id="103050277"/>
<dbReference type="GO" id="GO:0006622">
    <property type="term" value="P:protein targeting to lysosome"/>
    <property type="evidence" value="ECO:0007669"/>
    <property type="project" value="TreeGrafter"/>
</dbReference>
<dbReference type="KEGG" id="pbi:103050277"/>
<evidence type="ECO:0000313" key="8">
    <source>
        <dbReference type="Proteomes" id="UP000695026"/>
    </source>
</evidence>
<dbReference type="PRINTS" id="PR01611">
    <property type="entry name" value="LIMPII"/>
</dbReference>
<protein>
    <submittedName>
        <fullName evidence="9">Lysosome membrane protein 2</fullName>
    </submittedName>
</protein>
<comment type="similarity">
    <text evidence="2">Belongs to the CD36 family.</text>
</comment>
<reference evidence="9" key="1">
    <citation type="submission" date="2025-08" db="UniProtKB">
        <authorList>
            <consortium name="RefSeq"/>
        </authorList>
    </citation>
    <scope>IDENTIFICATION</scope>
    <source>
        <tissue evidence="9">Liver</tissue>
    </source>
</reference>
<evidence type="ECO:0000313" key="9">
    <source>
        <dbReference type="RefSeq" id="XP_007443426.1"/>
    </source>
</evidence>
<evidence type="ECO:0000256" key="3">
    <source>
        <dbReference type="ARBA" id="ARBA00022692"/>
    </source>
</evidence>
<keyword evidence="5 7" id="KW-0472">Membrane</keyword>
<evidence type="ECO:0000256" key="2">
    <source>
        <dbReference type="ARBA" id="ARBA00010532"/>
    </source>
</evidence>
<accession>A0A9F2WLS3</accession>
<dbReference type="GO" id="GO:0005764">
    <property type="term" value="C:lysosome"/>
    <property type="evidence" value="ECO:0007669"/>
    <property type="project" value="InterPro"/>
</dbReference>
<proteinExistence type="inferred from homology"/>
<organism evidence="8 9">
    <name type="scientific">Python bivittatus</name>
    <name type="common">Burmese python</name>
    <name type="synonym">Python molurus bivittatus</name>
    <dbReference type="NCBI Taxonomy" id="176946"/>
    <lineage>
        <taxon>Eukaryota</taxon>
        <taxon>Metazoa</taxon>
        <taxon>Chordata</taxon>
        <taxon>Craniata</taxon>
        <taxon>Vertebrata</taxon>
        <taxon>Euteleostomi</taxon>
        <taxon>Lepidosauria</taxon>
        <taxon>Squamata</taxon>
        <taxon>Bifurcata</taxon>
        <taxon>Unidentata</taxon>
        <taxon>Episquamata</taxon>
        <taxon>Toxicofera</taxon>
        <taxon>Serpentes</taxon>
        <taxon>Henophidia</taxon>
        <taxon>Pythonidae</taxon>
        <taxon>Python</taxon>
    </lineage>
</organism>
<keyword evidence="6" id="KW-0325">Glycoprotein</keyword>
<keyword evidence="8" id="KW-1185">Reference proteome</keyword>
<evidence type="ECO:0000256" key="4">
    <source>
        <dbReference type="ARBA" id="ARBA00022989"/>
    </source>
</evidence>
<dbReference type="InterPro" id="IPR002159">
    <property type="entry name" value="CD36_fam"/>
</dbReference>
<dbReference type="OMA" id="DVFGMRP"/>
<keyword evidence="3 7" id="KW-0812">Transmembrane</keyword>
<evidence type="ECO:0000256" key="6">
    <source>
        <dbReference type="ARBA" id="ARBA00023180"/>
    </source>
</evidence>
<feature type="transmembrane region" description="Helical" evidence="7">
    <location>
        <begin position="413"/>
        <end position="435"/>
    </location>
</feature>
<dbReference type="InterPro" id="IPR005429">
    <property type="entry name" value="LimpII"/>
</dbReference>
<dbReference type="GO" id="GO:0006898">
    <property type="term" value="P:receptor-mediated endocytosis"/>
    <property type="evidence" value="ECO:0007669"/>
    <property type="project" value="TreeGrafter"/>
</dbReference>
<name>A0A9F2WLS3_PYTBI</name>
<keyword evidence="4 7" id="KW-1133">Transmembrane helix</keyword>
<dbReference type="GO" id="GO:0016020">
    <property type="term" value="C:membrane"/>
    <property type="evidence" value="ECO:0007669"/>
    <property type="project" value="UniProtKB-SubCell"/>
</dbReference>
<dbReference type="PANTHER" id="PTHR11923">
    <property type="entry name" value="SCAVENGER RECEPTOR CLASS B TYPE-1 SR-B1"/>
    <property type="match status" value="1"/>
</dbReference>
<gene>
    <name evidence="9" type="primary">SCARB2</name>
</gene>
<dbReference type="PRINTS" id="PR01609">
    <property type="entry name" value="CD36FAMILY"/>
</dbReference>
<comment type="subcellular location">
    <subcellularLocation>
        <location evidence="1">Membrane</location>
    </subcellularLocation>
</comment>
<sequence>MVIGGIVVSNIQGAVLRNSSEIFQFWENPPSPLLLQVYFFNLTNPLEVLQGEIPIVREIGPYTYREQKWREDVHILENGSKVSSFQPTSYFFEREMSVGDPEVDQIRTVNIPALVAMNLVRTTPFRLPAEVLLTIYHENLFAMHTVQELLWGYTDKFLQMVHKFFPTVDPVFGYLKKANGTDDGEYVMLSGENNYLDFTRIIEWKGKNKLDWWTTPSSNMINGTDGGTFHPLISKDETIYIFSSDFCRSVYLNFEKEVTILGVPTYRFVPPPKIFANVSVNPDNIGFCVPAGNCMGSGILNVTACKQGAPILLSLPHFYQSEDKYIQAVDGMHPNKEYHETFLDINPLTGVLVQAVKRMQINVFVETLPEFFQTGNIRTMAYPVMYVNESYVLDRESAEKLKIALLESSLAKAVPFIILALGIICGAVFLAVTYWPRGKKEEQGTVDERAPLIRT</sequence>
<evidence type="ECO:0000256" key="7">
    <source>
        <dbReference type="SAM" id="Phobius"/>
    </source>
</evidence>